<dbReference type="InterPro" id="IPR050062">
    <property type="entry name" value="Pro-tRNA_synthetase"/>
</dbReference>
<evidence type="ECO:0000256" key="12">
    <source>
        <dbReference type="SAM" id="MobiDB-lite"/>
    </source>
</evidence>
<comment type="subcellular location">
    <subcellularLocation>
        <location evidence="1">Cytoplasm</location>
    </subcellularLocation>
</comment>
<dbReference type="InterPro" id="IPR036621">
    <property type="entry name" value="Anticodon-bd_dom_sf"/>
</dbReference>
<dbReference type="SUPFAM" id="SSF55681">
    <property type="entry name" value="Class II aaRS and biotin synthetases"/>
    <property type="match status" value="1"/>
</dbReference>
<evidence type="ECO:0000256" key="9">
    <source>
        <dbReference type="ARBA" id="ARBA00023146"/>
    </source>
</evidence>
<dbReference type="CDD" id="cd04334">
    <property type="entry name" value="ProRS-INS"/>
    <property type="match status" value="1"/>
</dbReference>
<dbReference type="Gene3D" id="3.40.50.800">
    <property type="entry name" value="Anticodon-binding domain"/>
    <property type="match status" value="1"/>
</dbReference>
<feature type="region of interest" description="Disordered" evidence="12">
    <location>
        <begin position="234"/>
        <end position="255"/>
    </location>
</feature>
<evidence type="ECO:0000256" key="8">
    <source>
        <dbReference type="ARBA" id="ARBA00022917"/>
    </source>
</evidence>
<evidence type="ECO:0000259" key="13">
    <source>
        <dbReference type="PROSITE" id="PS50862"/>
    </source>
</evidence>
<dbReference type="NCBIfam" id="NF006625">
    <property type="entry name" value="PRK09194.1"/>
    <property type="match status" value="1"/>
</dbReference>
<evidence type="ECO:0000256" key="11">
    <source>
        <dbReference type="ARBA" id="ARBA00047671"/>
    </source>
</evidence>
<evidence type="ECO:0000256" key="7">
    <source>
        <dbReference type="ARBA" id="ARBA00022840"/>
    </source>
</evidence>
<dbReference type="PRINTS" id="PR01046">
    <property type="entry name" value="TRNASYNTHPRO"/>
</dbReference>
<protein>
    <recommendedName>
        <fullName evidence="3">proline--tRNA ligase</fullName>
        <ecNumber evidence="3">6.1.1.15</ecNumber>
    </recommendedName>
    <alternativeName>
        <fullName evidence="10">Prolyl-tRNA synthetase</fullName>
    </alternativeName>
</protein>
<dbReference type="NCBIfam" id="TIGR00409">
    <property type="entry name" value="proS_fam_II"/>
    <property type="match status" value="1"/>
</dbReference>
<accession>A0A6J5ZHD4</accession>
<keyword evidence="6" id="KW-0547">Nucleotide-binding</keyword>
<gene>
    <name evidence="14" type="ORF">UFOPK3522_00426</name>
</gene>
<keyword evidence="5" id="KW-0436">Ligase</keyword>
<dbReference type="InterPro" id="IPR002314">
    <property type="entry name" value="aa-tRNA-synt_IIb"/>
</dbReference>
<evidence type="ECO:0000313" key="14">
    <source>
        <dbReference type="EMBL" id="CAB4339053.1"/>
    </source>
</evidence>
<keyword evidence="8" id="KW-0648">Protein biosynthesis</keyword>
<dbReference type="InterPro" id="IPR044140">
    <property type="entry name" value="ProRS_anticodon_short"/>
</dbReference>
<dbReference type="SUPFAM" id="SSF55826">
    <property type="entry name" value="YbaK/ProRS associated domain"/>
    <property type="match status" value="1"/>
</dbReference>
<dbReference type="PANTHER" id="PTHR42753">
    <property type="entry name" value="MITOCHONDRIAL RIBOSOME PROTEIN L39/PROLYL-TRNA LIGASE FAMILY MEMBER"/>
    <property type="match status" value="1"/>
</dbReference>
<dbReference type="InterPro" id="IPR004154">
    <property type="entry name" value="Anticodon-bd"/>
</dbReference>
<dbReference type="InterPro" id="IPR045864">
    <property type="entry name" value="aa-tRNA-synth_II/BPL/LPL"/>
</dbReference>
<evidence type="ECO:0000256" key="6">
    <source>
        <dbReference type="ARBA" id="ARBA00022741"/>
    </source>
</evidence>
<dbReference type="InterPro" id="IPR036754">
    <property type="entry name" value="YbaK/aa-tRNA-synt-asso_dom_sf"/>
</dbReference>
<organism evidence="14">
    <name type="scientific">freshwater metagenome</name>
    <dbReference type="NCBI Taxonomy" id="449393"/>
    <lineage>
        <taxon>unclassified sequences</taxon>
        <taxon>metagenomes</taxon>
        <taxon>ecological metagenomes</taxon>
    </lineage>
</organism>
<dbReference type="SUPFAM" id="SSF52954">
    <property type="entry name" value="Class II aaRS ABD-related"/>
    <property type="match status" value="1"/>
</dbReference>
<dbReference type="InterPro" id="IPR004500">
    <property type="entry name" value="Pro-tRNA-synth_IIa_bac-type"/>
</dbReference>
<feature type="domain" description="Aminoacyl-transfer RNA synthetases class-II family profile" evidence="13">
    <location>
        <begin position="44"/>
        <end position="456"/>
    </location>
</feature>
<keyword evidence="4" id="KW-0963">Cytoplasm</keyword>
<dbReference type="GO" id="GO:0004827">
    <property type="term" value="F:proline-tRNA ligase activity"/>
    <property type="evidence" value="ECO:0007669"/>
    <property type="project" value="UniProtKB-EC"/>
</dbReference>
<dbReference type="EC" id="6.1.1.15" evidence="3"/>
<dbReference type="EMBL" id="CAESAO010000022">
    <property type="protein sequence ID" value="CAB4339053.1"/>
    <property type="molecule type" value="Genomic_DNA"/>
</dbReference>
<dbReference type="PANTHER" id="PTHR42753:SF2">
    <property type="entry name" value="PROLINE--TRNA LIGASE"/>
    <property type="match status" value="1"/>
</dbReference>
<dbReference type="GO" id="GO:0005524">
    <property type="term" value="F:ATP binding"/>
    <property type="evidence" value="ECO:0007669"/>
    <property type="project" value="UniProtKB-KW"/>
</dbReference>
<dbReference type="InterPro" id="IPR002316">
    <property type="entry name" value="Pro-tRNA-ligase_IIa"/>
</dbReference>
<dbReference type="Pfam" id="PF03129">
    <property type="entry name" value="HGTP_anticodon"/>
    <property type="match status" value="1"/>
</dbReference>
<dbReference type="GO" id="GO:0002161">
    <property type="term" value="F:aminoacyl-tRNA deacylase activity"/>
    <property type="evidence" value="ECO:0007669"/>
    <property type="project" value="InterPro"/>
</dbReference>
<dbReference type="InterPro" id="IPR023717">
    <property type="entry name" value="Pro-tRNA-Synthase_IIa_type1"/>
</dbReference>
<dbReference type="Pfam" id="PF04073">
    <property type="entry name" value="tRNA_edit"/>
    <property type="match status" value="1"/>
</dbReference>
<evidence type="ECO:0000256" key="2">
    <source>
        <dbReference type="ARBA" id="ARBA00011738"/>
    </source>
</evidence>
<name>A0A6J5ZHD4_9ZZZZ</name>
<dbReference type="Gene3D" id="3.30.930.10">
    <property type="entry name" value="Bira Bifunctional Protein, Domain 2"/>
    <property type="match status" value="2"/>
</dbReference>
<keyword evidence="7" id="KW-0067">ATP-binding</keyword>
<comment type="catalytic activity">
    <reaction evidence="11">
        <text>tRNA(Pro) + L-proline + ATP = L-prolyl-tRNA(Pro) + AMP + diphosphate</text>
        <dbReference type="Rhea" id="RHEA:14305"/>
        <dbReference type="Rhea" id="RHEA-COMP:9700"/>
        <dbReference type="Rhea" id="RHEA-COMP:9702"/>
        <dbReference type="ChEBI" id="CHEBI:30616"/>
        <dbReference type="ChEBI" id="CHEBI:33019"/>
        <dbReference type="ChEBI" id="CHEBI:60039"/>
        <dbReference type="ChEBI" id="CHEBI:78442"/>
        <dbReference type="ChEBI" id="CHEBI:78532"/>
        <dbReference type="ChEBI" id="CHEBI:456215"/>
        <dbReference type="EC" id="6.1.1.15"/>
    </reaction>
</comment>
<sequence length="563" mass="60845">MRMSQLLLPTERETPADAQALSHVLGVRAGLIRQLGAGLWTWLPAGWRVHQKIEAIIREEMNAIGGQELLMPLIQPRELWKKTGRDQIDELFSLSDRKGAEMVLAMTHEEAVTFHVSQIVRSYRDLPLILYQLQLKGRDEPRPRAGVLRTREFIMKDSYSFDRDDAGLEVSYAKHIEAYDRIFERSGLEWYRVESDVGVMGGSGAHEYMAPCPAGENDVALAPGYAANVEVASAEPSAAHLPPTQNEPSEAPTPGAKTIEQVSAALDLHPSALLKAFPVVTDSEKLVLAIVRGDHRVNEFKLRSVLGEGFRPASDEEISSQIGPPGFIGPVGIQVPVLLDSAVAGQPGGWVTGANKLDIHLLGVEPGRDFQFDLADIRSVEEGDLVDGTPIRLEAAIEVGNIFKLGTRYSEPLGASFLDEDGAEQSIVMGSYGIGPARIAAAAIEQNADESGIAWPKAIAPWEVELVVLGKAGSAEVEAGEKLYVELIEAGLDVLFDDRDAGPGEKFADAELLGCPLRITLGKRSLESGTLELQGRRGLTELASIPLDDGSAAAVREILSQLP</sequence>
<dbReference type="HAMAP" id="MF_01569">
    <property type="entry name" value="Pro_tRNA_synth_type1"/>
    <property type="match status" value="1"/>
</dbReference>
<dbReference type="GO" id="GO:0006433">
    <property type="term" value="P:prolyl-tRNA aminoacylation"/>
    <property type="evidence" value="ECO:0007669"/>
    <property type="project" value="InterPro"/>
</dbReference>
<evidence type="ECO:0000256" key="3">
    <source>
        <dbReference type="ARBA" id="ARBA00012831"/>
    </source>
</evidence>
<dbReference type="CDD" id="cd00861">
    <property type="entry name" value="ProRS_anticodon_short"/>
    <property type="match status" value="1"/>
</dbReference>
<proteinExistence type="inferred from homology"/>
<keyword evidence="9" id="KW-0030">Aminoacyl-tRNA synthetase</keyword>
<evidence type="ECO:0000256" key="1">
    <source>
        <dbReference type="ARBA" id="ARBA00004496"/>
    </source>
</evidence>
<dbReference type="GO" id="GO:0005829">
    <property type="term" value="C:cytosol"/>
    <property type="evidence" value="ECO:0007669"/>
    <property type="project" value="TreeGrafter"/>
</dbReference>
<dbReference type="AlphaFoldDB" id="A0A6J5ZHD4"/>
<reference evidence="14" key="1">
    <citation type="submission" date="2020-05" db="EMBL/GenBank/DDBJ databases">
        <authorList>
            <person name="Chiriac C."/>
            <person name="Salcher M."/>
            <person name="Ghai R."/>
            <person name="Kavagutti S V."/>
        </authorList>
    </citation>
    <scope>NUCLEOTIDE SEQUENCE</scope>
</reference>
<dbReference type="Pfam" id="PF00587">
    <property type="entry name" value="tRNA-synt_2b"/>
    <property type="match status" value="1"/>
</dbReference>
<comment type="subunit">
    <text evidence="2">Homodimer.</text>
</comment>
<dbReference type="PROSITE" id="PS50862">
    <property type="entry name" value="AA_TRNA_LIGASE_II"/>
    <property type="match status" value="1"/>
</dbReference>
<evidence type="ECO:0000256" key="10">
    <source>
        <dbReference type="ARBA" id="ARBA00029731"/>
    </source>
</evidence>
<dbReference type="InterPro" id="IPR006195">
    <property type="entry name" value="aa-tRNA-synth_II"/>
</dbReference>
<evidence type="ECO:0000256" key="4">
    <source>
        <dbReference type="ARBA" id="ARBA00022490"/>
    </source>
</evidence>
<dbReference type="Gene3D" id="3.90.960.10">
    <property type="entry name" value="YbaK/aminoacyl-tRNA synthetase-associated domain"/>
    <property type="match status" value="1"/>
</dbReference>
<evidence type="ECO:0000256" key="5">
    <source>
        <dbReference type="ARBA" id="ARBA00022598"/>
    </source>
</evidence>
<dbReference type="InterPro" id="IPR007214">
    <property type="entry name" value="YbaK/aa-tRNA-synth-assoc-dom"/>
</dbReference>